<dbReference type="GO" id="GO:0006508">
    <property type="term" value="P:proteolysis"/>
    <property type="evidence" value="ECO:0007669"/>
    <property type="project" value="UniProtKB-KW"/>
</dbReference>
<dbReference type="InterPro" id="IPR011989">
    <property type="entry name" value="ARM-like"/>
</dbReference>
<dbReference type="Pfam" id="PF05903">
    <property type="entry name" value="Peptidase_C97"/>
    <property type="match status" value="1"/>
</dbReference>
<dbReference type="Proteomes" id="UP001347796">
    <property type="component" value="Unassembled WGS sequence"/>
</dbReference>
<dbReference type="InterPro" id="IPR008580">
    <property type="entry name" value="PPPDE_dom"/>
</dbReference>
<comment type="caution">
    <text evidence="6">The sequence shown here is derived from an EMBL/GenBank/DDBJ whole genome shotgun (WGS) entry which is preliminary data.</text>
</comment>
<evidence type="ECO:0000256" key="2">
    <source>
        <dbReference type="ARBA" id="ARBA00022670"/>
    </source>
</evidence>
<dbReference type="InterPro" id="IPR042266">
    <property type="entry name" value="PPPDE_sf"/>
</dbReference>
<dbReference type="PANTHER" id="PTHR12378">
    <property type="entry name" value="DESUMOYLATING ISOPEPTIDASE"/>
    <property type="match status" value="1"/>
</dbReference>
<feature type="compositionally biased region" description="Low complexity" evidence="4">
    <location>
        <begin position="180"/>
        <end position="194"/>
    </location>
</feature>
<gene>
    <name evidence="6" type="ORF">SNE40_019748</name>
</gene>
<dbReference type="SMART" id="SM01179">
    <property type="entry name" value="DUF862"/>
    <property type="match status" value="1"/>
</dbReference>
<evidence type="ECO:0000256" key="3">
    <source>
        <dbReference type="ARBA" id="ARBA00022801"/>
    </source>
</evidence>
<dbReference type="Gene3D" id="1.25.10.10">
    <property type="entry name" value="Leucine-rich Repeat Variant"/>
    <property type="match status" value="1"/>
</dbReference>
<dbReference type="EMBL" id="JAZGQO010000014">
    <property type="protein sequence ID" value="KAK6171596.1"/>
    <property type="molecule type" value="Genomic_DNA"/>
</dbReference>
<evidence type="ECO:0000256" key="1">
    <source>
        <dbReference type="ARBA" id="ARBA00008140"/>
    </source>
</evidence>
<evidence type="ECO:0000259" key="5">
    <source>
        <dbReference type="PROSITE" id="PS51858"/>
    </source>
</evidence>
<comment type="similarity">
    <text evidence="1">Belongs to the DeSI family.</text>
</comment>
<dbReference type="GO" id="GO:0008233">
    <property type="term" value="F:peptidase activity"/>
    <property type="evidence" value="ECO:0007669"/>
    <property type="project" value="UniProtKB-KW"/>
</dbReference>
<evidence type="ECO:0000313" key="7">
    <source>
        <dbReference type="Proteomes" id="UP001347796"/>
    </source>
</evidence>
<evidence type="ECO:0000256" key="4">
    <source>
        <dbReference type="SAM" id="MobiDB-lite"/>
    </source>
</evidence>
<keyword evidence="3" id="KW-0378">Hydrolase</keyword>
<dbReference type="Gene3D" id="3.90.1720.30">
    <property type="entry name" value="PPPDE domains"/>
    <property type="match status" value="1"/>
</dbReference>
<reference evidence="6 7" key="1">
    <citation type="submission" date="2024-01" db="EMBL/GenBank/DDBJ databases">
        <title>The genome of the rayed Mediterranean limpet Patella caerulea (Linnaeus, 1758).</title>
        <authorList>
            <person name="Anh-Thu Weber A."/>
            <person name="Halstead-Nussloch G."/>
        </authorList>
    </citation>
    <scope>NUCLEOTIDE SEQUENCE [LARGE SCALE GENOMIC DNA]</scope>
    <source>
        <strain evidence="6">AATW-2023a</strain>
        <tissue evidence="6">Whole specimen</tissue>
    </source>
</reference>
<accession>A0AAN8PGE0</accession>
<evidence type="ECO:0000313" key="6">
    <source>
        <dbReference type="EMBL" id="KAK6171596.1"/>
    </source>
</evidence>
<organism evidence="6 7">
    <name type="scientific">Patella caerulea</name>
    <name type="common">Rayed Mediterranean limpet</name>
    <dbReference type="NCBI Taxonomy" id="87958"/>
    <lineage>
        <taxon>Eukaryota</taxon>
        <taxon>Metazoa</taxon>
        <taxon>Spiralia</taxon>
        <taxon>Lophotrochozoa</taxon>
        <taxon>Mollusca</taxon>
        <taxon>Gastropoda</taxon>
        <taxon>Patellogastropoda</taxon>
        <taxon>Patelloidea</taxon>
        <taxon>Patellidae</taxon>
        <taxon>Patella</taxon>
    </lineage>
</organism>
<dbReference type="PANTHER" id="PTHR12378:SF7">
    <property type="entry name" value="DESUMOYLATING ISOPEPTIDASE 1"/>
    <property type="match status" value="1"/>
</dbReference>
<name>A0AAN8PGE0_PATCE</name>
<sequence length="459" mass="50326">MATNVCSNAVKLFVYDISKGLARSMSMPLLGKQIDGVWHTGIVVYGEEYYFGGTGGIECCPPCGTILGQPDNVIDLGETQIPKDMFLDYLNELSNSAFSANKYNLFEHNCNNFSDEVAEFLTGKKIPSYITSLPAEVLNSPLGAMMKPMLDTMNVQPTGGHTPFSSTQASYQQPPSNTVPPKTNTTQSSSSNKQVDISQIPVSFHVNLEEHINTLKGEEVQGTIKSATSDVGLNLWNEILEYLKIKNPTWSLSKDHLHVLGQILCDQSIKTIVWQSTCYMLQNLLLLEDFIQVVVNSSENTLGQILGTYTKLTPERKSCITKVLCNVLTSRGGRNMLFGPSKDVILSKHCVSICCDILLDASAGVDLLQPSAALAFNISLAEIDGEVEIEMCSAITTTLQQNVDENTAVYLLSCLLRIMRRNNEVISLVALLGCQWPNLNNLSEKVKSLHSSVEFFCAG</sequence>
<keyword evidence="2" id="KW-0645">Protease</keyword>
<proteinExistence type="inferred from homology"/>
<dbReference type="AlphaFoldDB" id="A0AAN8PGE0"/>
<keyword evidence="7" id="KW-1185">Reference proteome</keyword>
<feature type="domain" description="PPPDE" evidence="5">
    <location>
        <begin position="8"/>
        <end position="151"/>
    </location>
</feature>
<feature type="region of interest" description="Disordered" evidence="4">
    <location>
        <begin position="151"/>
        <end position="194"/>
    </location>
</feature>
<dbReference type="PROSITE" id="PS51858">
    <property type="entry name" value="PPPDE"/>
    <property type="match status" value="1"/>
</dbReference>
<dbReference type="GO" id="GO:0070646">
    <property type="term" value="P:protein modification by small protein removal"/>
    <property type="evidence" value="ECO:0007669"/>
    <property type="project" value="TreeGrafter"/>
</dbReference>
<protein>
    <recommendedName>
        <fullName evidence="5">PPPDE domain-containing protein</fullName>
    </recommendedName>
</protein>
<feature type="compositionally biased region" description="Polar residues" evidence="4">
    <location>
        <begin position="153"/>
        <end position="176"/>
    </location>
</feature>